<accession>A6H1K9</accession>
<dbReference type="KEGG" id="fps:FP2172"/>
<sequence>MKISADKQFQKINIEQIKSILKNQVPDQFDKMIIGENQDFKRADYIYSKMNFQKVEREMKLVIFPLYDAVADNFKEIEGGENLLGQKAVLKSENILNILNQKFNINASKLDNIHIQNPLDFPFDEANNEINPIQNKYFFPDLTYKENCSNCNANKYVGCPDNECKGRHDYTCPSCNGNKKLDCKPCKCAGFIKCDKCKGSGECKCSKCSGKGEIKCGSGIFDSGCNGSGMVNVNGKQQRCKKCSGRGIYPCSDCRNGIVNCSKCAAKGELRCDNCNGRGEINCDYCRAQGNIICKTCYGDQDRYGMVDCPTCKTMGLMAQIAYVVTTVSNDGIDRLAFEGDTINVLESDIKKQIITDAPYTEIYKKGNAGKTENFDQYSLKYAASFETDLKLNKDDFPMVVKEEMSYQIIPCVEIAYKHIITNEEHKLTIIDIWSNPKVIFQSDAEQLKQNIGNATKAVGGFFGKLFKTNNFKTKEDKRNEIILLIYLAKADGKIEEQEKIFLSEMIGHLNEFTNTEKQLLFDLMNAVVLPELTSKETTFSSKERANEVMGKLNQLAASDGEVEVAEKELINKIMQLI</sequence>
<dbReference type="PANTHER" id="PTHR15852">
    <property type="entry name" value="PLASTID TRANSCRIPTIONALLY ACTIVE PROTEIN"/>
    <property type="match status" value="1"/>
</dbReference>
<gene>
    <name evidence="1" type="ordered locus">FP2172</name>
</gene>
<protein>
    <submittedName>
        <fullName evidence="1">Uncharacterized protein</fullName>
    </submittedName>
</protein>
<dbReference type="EMBL" id="AM398681">
    <property type="protein sequence ID" value="CAL44233.1"/>
    <property type="molecule type" value="Genomic_DNA"/>
</dbReference>
<dbReference type="PATRIC" id="fig|402612.5.peg.2210"/>
<dbReference type="HOGENOM" id="CLU_471557_0_0_10"/>
<dbReference type="SUPFAM" id="SSF158682">
    <property type="entry name" value="TerB-like"/>
    <property type="match status" value="1"/>
</dbReference>
<dbReference type="RefSeq" id="WP_011964268.1">
    <property type="nucleotide sequence ID" value="NC_009613.3"/>
</dbReference>
<proteinExistence type="predicted"/>
<dbReference type="eggNOG" id="COG0484">
    <property type="taxonomic scope" value="Bacteria"/>
</dbReference>
<name>A6H1K9_FLAPJ</name>
<dbReference type="Gene3D" id="1.10.3680.10">
    <property type="entry name" value="TerB-like"/>
    <property type="match status" value="1"/>
</dbReference>
<dbReference type="CDD" id="cd07177">
    <property type="entry name" value="terB_like"/>
    <property type="match status" value="1"/>
</dbReference>
<dbReference type="InterPro" id="IPR029024">
    <property type="entry name" value="TerB-like"/>
</dbReference>
<evidence type="ECO:0000313" key="2">
    <source>
        <dbReference type="Proteomes" id="UP000006394"/>
    </source>
</evidence>
<reference evidence="1 2" key="1">
    <citation type="journal article" date="2007" name="Nat. Biotechnol.">
        <title>Complete genome sequence of the fish pathogen Flavobacterium psychrophilum.</title>
        <authorList>
            <person name="Duchaud E."/>
            <person name="Boussaha M."/>
            <person name="Loux V."/>
            <person name="Bernardet J.F."/>
            <person name="Michel C."/>
            <person name="Kerouault B."/>
            <person name="Mondot S."/>
            <person name="Nicolas P."/>
            <person name="Bossy R."/>
            <person name="Caron C."/>
            <person name="Bessieres P."/>
            <person name="Gibrat J.F."/>
            <person name="Claverol S."/>
            <person name="Dumetz F."/>
            <person name="Le Henaff M."/>
            <person name="Benmansour A."/>
        </authorList>
    </citation>
    <scope>NUCLEOTIDE SEQUENCE [LARGE SCALE GENOMIC DNA]</scope>
    <source>
        <strain evidence="2">ATCC 49511 / DSM 21280 / CIP 103535 / JIP02/86</strain>
    </source>
</reference>
<dbReference type="GeneID" id="66551641"/>
<dbReference type="OrthoDB" id="1452006at2"/>
<dbReference type="AlphaFoldDB" id="A6H1K9"/>
<dbReference type="PANTHER" id="PTHR15852:SF54">
    <property type="entry name" value="PROTEIN SSUH2 HOMOLOG"/>
    <property type="match status" value="1"/>
</dbReference>
<dbReference type="Proteomes" id="UP000006394">
    <property type="component" value="Chromosome"/>
</dbReference>
<keyword evidence="2" id="KW-1185">Reference proteome</keyword>
<organism evidence="1 2">
    <name type="scientific">Flavobacterium psychrophilum (strain ATCC 49511 / DSM 21280 / CIP 103535 / JIP02/86)</name>
    <dbReference type="NCBI Taxonomy" id="402612"/>
    <lineage>
        <taxon>Bacteria</taxon>
        <taxon>Pseudomonadati</taxon>
        <taxon>Bacteroidota</taxon>
        <taxon>Flavobacteriia</taxon>
        <taxon>Flavobacteriales</taxon>
        <taxon>Flavobacteriaceae</taxon>
        <taxon>Flavobacterium</taxon>
    </lineage>
</organism>
<evidence type="ECO:0000313" key="1">
    <source>
        <dbReference type="EMBL" id="CAL44233.1"/>
    </source>
</evidence>
<dbReference type="STRING" id="402612.FP2172"/>
<dbReference type="EnsemblBacteria" id="CAL44233">
    <property type="protein sequence ID" value="CAL44233"/>
    <property type="gene ID" value="FP2172"/>
</dbReference>